<dbReference type="GO" id="GO:0004197">
    <property type="term" value="F:cysteine-type endopeptidase activity"/>
    <property type="evidence" value="ECO:0007669"/>
    <property type="project" value="InterPro"/>
</dbReference>
<gene>
    <name evidence="3" type="ORF">HJG54_09825</name>
</gene>
<organism evidence="3">
    <name type="scientific">Leptolyngbya sp. NK1-12</name>
    <dbReference type="NCBI Taxonomy" id="2547451"/>
    <lineage>
        <taxon>Bacteria</taxon>
        <taxon>Bacillati</taxon>
        <taxon>Cyanobacteriota</taxon>
        <taxon>Cyanophyceae</taxon>
        <taxon>Leptolyngbyales</taxon>
        <taxon>Leptolyngbyaceae</taxon>
        <taxon>Leptolyngbya group</taxon>
        <taxon>Leptolyngbya</taxon>
    </lineage>
</organism>
<dbReference type="AlphaFoldDB" id="A0AA96WKN0"/>
<dbReference type="Pfam" id="PF14326">
    <property type="entry name" value="DUF4384"/>
    <property type="match status" value="1"/>
</dbReference>
<dbReference type="InterPro" id="IPR011189">
    <property type="entry name" value="UCP_caspase_lke"/>
</dbReference>
<dbReference type="EMBL" id="CP053586">
    <property type="protein sequence ID" value="WNZ23126.1"/>
    <property type="molecule type" value="Genomic_DNA"/>
</dbReference>
<name>A0AA96WKN0_9CYAN</name>
<dbReference type="RefSeq" id="WP_316434713.1">
    <property type="nucleotide sequence ID" value="NZ_CP053586.1"/>
</dbReference>
<dbReference type="InterPro" id="IPR006311">
    <property type="entry name" value="TAT_signal"/>
</dbReference>
<dbReference type="GO" id="GO:0005737">
    <property type="term" value="C:cytoplasm"/>
    <property type="evidence" value="ECO:0007669"/>
    <property type="project" value="TreeGrafter"/>
</dbReference>
<dbReference type="Gene3D" id="3.40.50.1460">
    <property type="match status" value="1"/>
</dbReference>
<dbReference type="InterPro" id="IPR029030">
    <property type="entry name" value="Caspase-like_dom_sf"/>
</dbReference>
<evidence type="ECO:0000313" key="3">
    <source>
        <dbReference type="EMBL" id="WNZ23126.1"/>
    </source>
</evidence>
<dbReference type="GO" id="GO:0006508">
    <property type="term" value="P:proteolysis"/>
    <property type="evidence" value="ECO:0007669"/>
    <property type="project" value="InterPro"/>
</dbReference>
<protein>
    <submittedName>
        <fullName evidence="3">DUF4384 domain-containing protein</fullName>
    </submittedName>
</protein>
<dbReference type="InterPro" id="IPR011600">
    <property type="entry name" value="Pept_C14_caspase"/>
</dbReference>
<evidence type="ECO:0000259" key="1">
    <source>
        <dbReference type="Pfam" id="PF00656"/>
    </source>
</evidence>
<dbReference type="PIRSF" id="PIRSF007398">
    <property type="entry name" value="Sll0148_caspase"/>
    <property type="match status" value="1"/>
</dbReference>
<dbReference type="SUPFAM" id="SSF52129">
    <property type="entry name" value="Caspase-like"/>
    <property type="match status" value="1"/>
</dbReference>
<sequence>MAVKRRTFLQQTGVALAALGLSEAGLVWADRCQQVLAQPARRKVALLVGINQYPESVCDYTPVRGAALNGCVTDVELQQELLIHRFGFQPSDILTLTDQAATRQGIEESLLLLSQQVTAGDVVLFHFSGLGSQVQLEGGADFQQSLVPVDGLLPTADHPVIQDLMLDTLGLLLRTVPTDQLITVLDTAYTRLGRTLQGNLRIRSRPDAPTGMLTAAEQELQERLSRQTHFSLAQINQQWRSGLLPGIVLQAAAANRIATEAQWNGFSAGLFTYALTQQLWWASPATTLWISFSQAMGTVKQTAGIEQQPAIGGQAAQKQKLPVVSSFNSAGADGVIRALDDDGRAQLWLAGLPAGVLENVGASLFSLAGTDNTPLLQIRSHEGLIAKARTWDGKTPLQVGQLVQEAVRILPRNIGLTVAIDTGLERIERVDATSAFASIPRVSSVLAGEQPADFLFGKIQSRPLLAAALSSQALLANDDTPNLDEETNPSSQSSYGLFYPGRGAIFNTLNQGAEAVKTAVNRITPQLKTLLAIKLLRLTQNQGSSRLGVRASLEILAPQERLILQQETVRAQRTMPTTKVATLLMAEGTPTLAVGSQIQYRLYNYSEHPVYFLLLGLDTKGNALIFYPNLAPTSTTVINPIAPGETVTVPQAHAANWLVQPPAGIAETHLVCSRAPFTQTYQVLAEMPGKIPAQEVAVLLNPLDVVQAILHDLHQASSELLPISEVPSDMYALDVNAWATLSFVYQVSGITQELGEAKGGIA</sequence>
<feature type="domain" description="DUF4384" evidence="2">
    <location>
        <begin position="592"/>
        <end position="676"/>
    </location>
</feature>
<dbReference type="PANTHER" id="PTHR48104">
    <property type="entry name" value="METACASPASE-4"/>
    <property type="match status" value="1"/>
</dbReference>
<accession>A0AA96WKN0</accession>
<dbReference type="InterPro" id="IPR050452">
    <property type="entry name" value="Metacaspase"/>
</dbReference>
<reference evidence="3" key="1">
    <citation type="submission" date="2020-05" db="EMBL/GenBank/DDBJ databases">
        <authorList>
            <person name="Zhu T."/>
            <person name="Keshari N."/>
            <person name="Lu X."/>
        </authorList>
    </citation>
    <scope>NUCLEOTIDE SEQUENCE</scope>
    <source>
        <strain evidence="3">NK1-12</strain>
    </source>
</reference>
<dbReference type="PROSITE" id="PS51318">
    <property type="entry name" value="TAT"/>
    <property type="match status" value="1"/>
</dbReference>
<feature type="domain" description="Peptidase C14 caspase" evidence="1">
    <location>
        <begin position="42"/>
        <end position="311"/>
    </location>
</feature>
<dbReference type="PANTHER" id="PTHR48104:SF30">
    <property type="entry name" value="METACASPASE-1"/>
    <property type="match status" value="1"/>
</dbReference>
<dbReference type="InterPro" id="IPR025493">
    <property type="entry name" value="DUF4384"/>
</dbReference>
<proteinExistence type="predicted"/>
<evidence type="ECO:0000259" key="2">
    <source>
        <dbReference type="Pfam" id="PF14326"/>
    </source>
</evidence>
<dbReference type="Pfam" id="PF00656">
    <property type="entry name" value="Peptidase_C14"/>
    <property type="match status" value="1"/>
</dbReference>